<organism evidence="1 2">
    <name type="scientific">Rhodobacter viridis</name>
    <dbReference type="NCBI Taxonomy" id="1054202"/>
    <lineage>
        <taxon>Bacteria</taxon>
        <taxon>Pseudomonadati</taxon>
        <taxon>Pseudomonadota</taxon>
        <taxon>Alphaproteobacteria</taxon>
        <taxon>Rhodobacterales</taxon>
        <taxon>Rhodobacter group</taxon>
        <taxon>Rhodobacter</taxon>
    </lineage>
</organism>
<proteinExistence type="predicted"/>
<keyword evidence="2" id="KW-1185">Reference proteome</keyword>
<dbReference type="EMBL" id="QJTK01000001">
    <property type="protein sequence ID" value="PYF12648.1"/>
    <property type="molecule type" value="Genomic_DNA"/>
</dbReference>
<reference evidence="1 2" key="1">
    <citation type="submission" date="2018-06" db="EMBL/GenBank/DDBJ databases">
        <title>Genomic Encyclopedia of Type Strains, Phase III (KMG-III): the genomes of soil and plant-associated and newly described type strains.</title>
        <authorList>
            <person name="Whitman W."/>
        </authorList>
    </citation>
    <scope>NUCLEOTIDE SEQUENCE [LARGE SCALE GENOMIC DNA]</scope>
    <source>
        <strain evidence="1 2">JA737</strain>
    </source>
</reference>
<accession>A0A318U2G8</accession>
<protein>
    <submittedName>
        <fullName evidence="1">Putative metal-binding protein</fullName>
    </submittedName>
</protein>
<gene>
    <name evidence="1" type="ORF">C8J30_10128</name>
</gene>
<sequence>MSADDTPQDREPPMRYDAPSCAYCPATVRACRQGTSATRGPGFCPSQVDALTLGEARPLYDAPETRQFAQTAAIIEGEGYGKWTRVEEIVAFAKRMGYRKLGIANCIMFVDFSRTLTGILESHGFEVASVACKAGNVAKEEIGVTDAQKVVPGGFEPMCNPIAQAELLDAHGSEFNIMLGLCVGHDSLFFRASKAPATVLVVKDRVLGHNPLAALMLADTYYARLWGPEKSRKSARLPRKSTRR</sequence>
<comment type="caution">
    <text evidence="1">The sequence shown here is derived from an EMBL/GenBank/DDBJ whole genome shotgun (WGS) entry which is preliminary data.</text>
</comment>
<name>A0A318U2G8_9RHOB</name>
<dbReference type="InterPro" id="IPR014997">
    <property type="entry name" value="DUF1847"/>
</dbReference>
<dbReference type="Pfam" id="PF08901">
    <property type="entry name" value="DUF1847"/>
    <property type="match status" value="1"/>
</dbReference>
<dbReference type="Proteomes" id="UP000247727">
    <property type="component" value="Unassembled WGS sequence"/>
</dbReference>
<dbReference type="AlphaFoldDB" id="A0A318U2G8"/>
<evidence type="ECO:0000313" key="2">
    <source>
        <dbReference type="Proteomes" id="UP000247727"/>
    </source>
</evidence>
<evidence type="ECO:0000313" key="1">
    <source>
        <dbReference type="EMBL" id="PYF12648.1"/>
    </source>
</evidence>
<dbReference type="RefSeq" id="WP_220033679.1">
    <property type="nucleotide sequence ID" value="NZ_QJTK01000001.1"/>
</dbReference>